<reference evidence="2 3" key="1">
    <citation type="journal article" date="2016" name="Front. Microbiol.">
        <title>Genomic Resource of Rice Seed Associated Bacteria.</title>
        <authorList>
            <person name="Midha S."/>
            <person name="Bansal K."/>
            <person name="Sharma S."/>
            <person name="Kumar N."/>
            <person name="Patil P.P."/>
            <person name="Chaudhry V."/>
            <person name="Patil P.B."/>
        </authorList>
    </citation>
    <scope>NUCLEOTIDE SEQUENCE [LARGE SCALE GENOMIC DNA]</scope>
    <source>
        <strain evidence="2 3">NS226</strain>
    </source>
</reference>
<feature type="domain" description="DUF4424" evidence="1">
    <location>
        <begin position="16"/>
        <end position="325"/>
    </location>
</feature>
<organism evidence="2 3">
    <name type="scientific">Aureimonas ureilytica</name>
    <dbReference type="NCBI Taxonomy" id="401562"/>
    <lineage>
        <taxon>Bacteria</taxon>
        <taxon>Pseudomonadati</taxon>
        <taxon>Pseudomonadota</taxon>
        <taxon>Alphaproteobacteria</taxon>
        <taxon>Hyphomicrobiales</taxon>
        <taxon>Aurantimonadaceae</taxon>
        <taxon>Aureimonas</taxon>
    </lineage>
</organism>
<proteinExistence type="predicted"/>
<accession>A0A175R4H5</accession>
<dbReference type="EMBL" id="LDPZ01000050">
    <property type="protein sequence ID" value="KTQ86326.1"/>
    <property type="molecule type" value="Genomic_DNA"/>
</dbReference>
<dbReference type="AlphaFoldDB" id="A0A175R4H5"/>
<dbReference type="STRING" id="401562.NS365_17390"/>
<gene>
    <name evidence="2" type="ORF">NS226_18120</name>
</gene>
<evidence type="ECO:0000259" key="1">
    <source>
        <dbReference type="Pfam" id="PF14415"/>
    </source>
</evidence>
<protein>
    <recommendedName>
        <fullName evidence="1">DUF4424 domain-containing protein</fullName>
    </recommendedName>
</protein>
<dbReference type="Proteomes" id="UP000078272">
    <property type="component" value="Unassembled WGS sequence"/>
</dbReference>
<dbReference type="Gene3D" id="2.60.40.3680">
    <property type="match status" value="2"/>
</dbReference>
<dbReference type="InterPro" id="IPR025538">
    <property type="entry name" value="DUF4424"/>
</dbReference>
<dbReference type="PATRIC" id="fig|401562.3.peg.3718"/>
<evidence type="ECO:0000313" key="3">
    <source>
        <dbReference type="Proteomes" id="UP000078272"/>
    </source>
</evidence>
<sequence length="332" mass="36952">MAGALLFALPLDLALANDTMAQLGTQGLTFVRSDRIEMRSEDLFVSPDEIRITYQFHNNGPDDEDVLVAFPMPDIEGSMDFMTSAPTDDPQNLFGFTTTFEGKPVSATFHPYAFAAGIERTQVLLDHKIPLAPHLAATHDAVQALDEPTKRTLRGLGLVMPTEYEEDGKTRIDDIPIWLLRSTYSWHASFPAGKTVTVEHRYKPSLGATAGVTFLTETEDGPARLAATRQKYCLDDDILTRLKASGVKDGAWTSYPYVENWISYIWSTGANWAGTVGHFTLTVDKGDPKNLVSFCGENVRKIGPTLFRMEAENWSPPWDRELEILLLVPQRP</sequence>
<dbReference type="Pfam" id="PF14415">
    <property type="entry name" value="DUF4424"/>
    <property type="match status" value="1"/>
</dbReference>
<name>A0A175R4H5_9HYPH</name>
<comment type="caution">
    <text evidence="2">The sequence shown here is derived from an EMBL/GenBank/DDBJ whole genome shotgun (WGS) entry which is preliminary data.</text>
</comment>
<evidence type="ECO:0000313" key="2">
    <source>
        <dbReference type="EMBL" id="KTQ86326.1"/>
    </source>
</evidence>